<sequence>MRFSTFVATIVILIQTSFVAHTLAMPMATSSTEAFTLRQATAEQIITRQIIKFQRAKLNRMKEEDLASGLAMSKTKRLAPQPKVSNGATKTYPTCNVAGVNGYARYVGWDLYNDDLAGNPHYTKTRTEADSIALCNDNSNCAGAVIIEGGPSYLKGYKVSSGNFLPQPEGITTTMYLDLIGQCSDWAPYVPAAADAICCNSYGTTSRRS</sequence>
<evidence type="ECO:0000313" key="3">
    <source>
        <dbReference type="Proteomes" id="UP000193218"/>
    </source>
</evidence>
<keyword evidence="1" id="KW-0732">Signal</keyword>
<name>A0A1Y1U5X0_9TREE</name>
<organism evidence="2 3">
    <name type="scientific">Kockovaella imperatae</name>
    <dbReference type="NCBI Taxonomy" id="4999"/>
    <lineage>
        <taxon>Eukaryota</taxon>
        <taxon>Fungi</taxon>
        <taxon>Dikarya</taxon>
        <taxon>Basidiomycota</taxon>
        <taxon>Agaricomycotina</taxon>
        <taxon>Tremellomycetes</taxon>
        <taxon>Tremellales</taxon>
        <taxon>Cuniculitremaceae</taxon>
        <taxon>Kockovaella</taxon>
    </lineage>
</organism>
<dbReference type="Proteomes" id="UP000193218">
    <property type="component" value="Unassembled WGS sequence"/>
</dbReference>
<protein>
    <submittedName>
        <fullName evidence="2">Uncharacterized protein</fullName>
    </submittedName>
</protein>
<dbReference type="InParanoid" id="A0A1Y1U5X0"/>
<dbReference type="EMBL" id="NBSH01000021">
    <property type="protein sequence ID" value="ORX33433.1"/>
    <property type="molecule type" value="Genomic_DNA"/>
</dbReference>
<dbReference type="OrthoDB" id="10655572at2759"/>
<accession>A0A1Y1U5X0</accession>
<dbReference type="GeneID" id="33554173"/>
<feature type="signal peptide" evidence="1">
    <location>
        <begin position="1"/>
        <end position="24"/>
    </location>
</feature>
<dbReference type="RefSeq" id="XP_021867768.1">
    <property type="nucleotide sequence ID" value="XM_022012365.1"/>
</dbReference>
<keyword evidence="3" id="KW-1185">Reference proteome</keyword>
<evidence type="ECO:0000256" key="1">
    <source>
        <dbReference type="SAM" id="SignalP"/>
    </source>
</evidence>
<reference evidence="2 3" key="1">
    <citation type="submission" date="2017-03" db="EMBL/GenBank/DDBJ databases">
        <title>Widespread Adenine N6-methylation of Active Genes in Fungi.</title>
        <authorList>
            <consortium name="DOE Joint Genome Institute"/>
            <person name="Mondo S.J."/>
            <person name="Dannebaum R.O."/>
            <person name="Kuo R.C."/>
            <person name="Louie K.B."/>
            <person name="Bewick A.J."/>
            <person name="Labutti K."/>
            <person name="Haridas S."/>
            <person name="Kuo A."/>
            <person name="Salamov A."/>
            <person name="Ahrendt S.R."/>
            <person name="Lau R."/>
            <person name="Bowen B.P."/>
            <person name="Lipzen A."/>
            <person name="Sullivan W."/>
            <person name="Andreopoulos W.B."/>
            <person name="Clum A."/>
            <person name="Lindquist E."/>
            <person name="Daum C."/>
            <person name="Northen T.R."/>
            <person name="Ramamoorthy G."/>
            <person name="Schmitz R.J."/>
            <person name="Gryganskyi A."/>
            <person name="Culley D."/>
            <person name="Magnuson J."/>
            <person name="James T.Y."/>
            <person name="O'Malley M.A."/>
            <person name="Stajich J.E."/>
            <person name="Spatafora J.W."/>
            <person name="Visel A."/>
            <person name="Grigoriev I.V."/>
        </authorList>
    </citation>
    <scope>NUCLEOTIDE SEQUENCE [LARGE SCALE GENOMIC DNA]</scope>
    <source>
        <strain evidence="2 3">NRRL Y-17943</strain>
    </source>
</reference>
<feature type="chain" id="PRO_5011009567" evidence="1">
    <location>
        <begin position="25"/>
        <end position="209"/>
    </location>
</feature>
<gene>
    <name evidence="2" type="ORF">BD324DRAFT_280259</name>
</gene>
<evidence type="ECO:0000313" key="2">
    <source>
        <dbReference type="EMBL" id="ORX33433.1"/>
    </source>
</evidence>
<comment type="caution">
    <text evidence="2">The sequence shown here is derived from an EMBL/GenBank/DDBJ whole genome shotgun (WGS) entry which is preliminary data.</text>
</comment>
<proteinExistence type="predicted"/>
<dbReference type="AlphaFoldDB" id="A0A1Y1U5X0"/>